<sequence length="52" mass="5779">MKIIERTFNGTDKLEDVLAALLRNQIDSILSTNYDEERANAIPSKSEGAAKQ</sequence>
<evidence type="ECO:0000313" key="1">
    <source>
        <dbReference type="EMBL" id="QWU16986.1"/>
    </source>
</evidence>
<dbReference type="RefSeq" id="WP_175491891.1">
    <property type="nucleotide sequence ID" value="NZ_CP076607.1"/>
</dbReference>
<keyword evidence="2" id="KW-1185">Reference proteome</keyword>
<reference evidence="1 2" key="1">
    <citation type="submission" date="2021-06" db="EMBL/GenBank/DDBJ databases">
        <title>Whole genome sequence of Paenibacillus sophorae DSM23020 for comparative genomics.</title>
        <authorList>
            <person name="Kim M.-J."/>
            <person name="Lee G."/>
            <person name="Shin J.-H."/>
        </authorList>
    </citation>
    <scope>NUCLEOTIDE SEQUENCE [LARGE SCALE GENOMIC DNA]</scope>
    <source>
        <strain evidence="1 2">DSM 23020</strain>
    </source>
</reference>
<protein>
    <submittedName>
        <fullName evidence="1">Uncharacterized protein</fullName>
    </submittedName>
</protein>
<dbReference type="EMBL" id="CP076607">
    <property type="protein sequence ID" value="QWU16986.1"/>
    <property type="molecule type" value="Genomic_DNA"/>
</dbReference>
<gene>
    <name evidence="1" type="ORF">KP014_07260</name>
</gene>
<dbReference type="Proteomes" id="UP000683429">
    <property type="component" value="Chromosome"/>
</dbReference>
<evidence type="ECO:0000313" key="2">
    <source>
        <dbReference type="Proteomes" id="UP000683429"/>
    </source>
</evidence>
<proteinExistence type="predicted"/>
<organism evidence="1 2">
    <name type="scientific">Paenibacillus sophorae</name>
    <dbReference type="NCBI Taxonomy" id="1333845"/>
    <lineage>
        <taxon>Bacteria</taxon>
        <taxon>Bacillati</taxon>
        <taxon>Bacillota</taxon>
        <taxon>Bacilli</taxon>
        <taxon>Bacillales</taxon>
        <taxon>Paenibacillaceae</taxon>
        <taxon>Paenibacillus</taxon>
    </lineage>
</organism>
<accession>A0ABX8HH22</accession>
<name>A0ABX8HH22_9BACL</name>